<dbReference type="Proteomes" id="UP000619265">
    <property type="component" value="Unassembled WGS sequence"/>
</dbReference>
<dbReference type="GO" id="GO:0042752">
    <property type="term" value="P:regulation of circadian rhythm"/>
    <property type="evidence" value="ECO:0007669"/>
    <property type="project" value="InterPro"/>
</dbReference>
<reference evidence="2" key="2">
    <citation type="submission" date="2020-03" db="EMBL/GenBank/DDBJ databases">
        <title>Walnut 2.0.</title>
        <authorList>
            <person name="Marrano A."/>
            <person name="Britton M."/>
            <person name="Zimin A.V."/>
            <person name="Zaini P.A."/>
            <person name="Workman R."/>
            <person name="Puiu D."/>
            <person name="Bianco L."/>
            <person name="Allen B.J."/>
            <person name="Troggio M."/>
            <person name="Leslie C.A."/>
            <person name="Timp W."/>
            <person name="Dendekar A."/>
            <person name="Salzberg S.L."/>
            <person name="Neale D.B."/>
        </authorList>
    </citation>
    <scope>NUCLEOTIDE SEQUENCE</scope>
    <source>
        <tissue evidence="2">Leaves</tissue>
    </source>
</reference>
<proteinExistence type="predicted"/>
<feature type="region of interest" description="Disordered" evidence="1">
    <location>
        <begin position="1"/>
        <end position="20"/>
    </location>
</feature>
<protein>
    <submittedName>
        <fullName evidence="2">Uncharacterized protein</fullName>
    </submittedName>
</protein>
<dbReference type="PANTHER" id="PTHR33676:SF17">
    <property type="entry name" value="COLD-REGULATED PROTEIN 28"/>
    <property type="match status" value="1"/>
</dbReference>
<dbReference type="Gramene" id="Jr16_22190_p1">
    <property type="protein sequence ID" value="cds.Jr16_22190_p1"/>
    <property type="gene ID" value="Jr16_22190"/>
</dbReference>
<dbReference type="GO" id="GO:0009409">
    <property type="term" value="P:response to cold"/>
    <property type="evidence" value="ECO:0007669"/>
    <property type="project" value="InterPro"/>
</dbReference>
<reference evidence="2" key="1">
    <citation type="submission" date="2015-10" db="EMBL/GenBank/DDBJ databases">
        <authorList>
            <person name="Martinez-Garcia P.J."/>
            <person name="Crepeau M.W."/>
            <person name="Puiu D."/>
            <person name="Gonzalez-Ibeas D."/>
            <person name="Whalen J."/>
            <person name="Stevens K."/>
            <person name="Paul R."/>
            <person name="Butterfield T."/>
            <person name="Britton M."/>
            <person name="Reagan R."/>
            <person name="Chakraborty S."/>
            <person name="Walawage S.L."/>
            <person name="Vasquez-Gross H.A."/>
            <person name="Cardeno C."/>
            <person name="Famula R."/>
            <person name="Pratt K."/>
            <person name="Kuruganti S."/>
            <person name="Aradhya M.K."/>
            <person name="Leslie C.A."/>
            <person name="Dandekar A.M."/>
            <person name="Salzberg S.L."/>
            <person name="Wegrzyn J.L."/>
            <person name="Langley C.H."/>
            <person name="Neale D.B."/>
        </authorList>
    </citation>
    <scope>NUCLEOTIDE SEQUENCE</scope>
    <source>
        <tissue evidence="2">Leaves</tissue>
    </source>
</reference>
<dbReference type="AlphaFoldDB" id="A0A833X7B4"/>
<evidence type="ECO:0000256" key="1">
    <source>
        <dbReference type="SAM" id="MobiDB-lite"/>
    </source>
</evidence>
<name>A0A833X7B4_JUGRE</name>
<comment type="caution">
    <text evidence="2">The sequence shown here is derived from an EMBL/GenBank/DDBJ whole genome shotgun (WGS) entry which is preliminary data.</text>
</comment>
<sequence>MGEGLRPSIRSVLSPDPEATGRFRSDLTEWTDEKHSLYIDSLEASFVTKLQQSMHMHAWHSQANTWGSYSAEEPRSKSTGNSSDLFVVLRDGSWQKINFERNVPLLDSTAYSQVVLRSPWIRHFTSSGKRRCRLQIRILRMKTKERSQAVHP</sequence>
<dbReference type="InterPro" id="IPR044678">
    <property type="entry name" value="COR27/28"/>
</dbReference>
<evidence type="ECO:0000313" key="2">
    <source>
        <dbReference type="EMBL" id="KAF5444370.1"/>
    </source>
</evidence>
<evidence type="ECO:0000313" key="3">
    <source>
        <dbReference type="Proteomes" id="UP000619265"/>
    </source>
</evidence>
<organism evidence="2 3">
    <name type="scientific">Juglans regia</name>
    <name type="common">English walnut</name>
    <dbReference type="NCBI Taxonomy" id="51240"/>
    <lineage>
        <taxon>Eukaryota</taxon>
        <taxon>Viridiplantae</taxon>
        <taxon>Streptophyta</taxon>
        <taxon>Embryophyta</taxon>
        <taxon>Tracheophyta</taxon>
        <taxon>Spermatophyta</taxon>
        <taxon>Magnoliopsida</taxon>
        <taxon>eudicotyledons</taxon>
        <taxon>Gunneridae</taxon>
        <taxon>Pentapetalae</taxon>
        <taxon>rosids</taxon>
        <taxon>fabids</taxon>
        <taxon>Fagales</taxon>
        <taxon>Juglandaceae</taxon>
        <taxon>Juglans</taxon>
    </lineage>
</organism>
<accession>A0A833X7B4</accession>
<gene>
    <name evidence="2" type="ORF">F2P56_036853</name>
</gene>
<dbReference type="PANTHER" id="PTHR33676">
    <property type="entry name" value="COLD REGULATED PROTEIN 27"/>
    <property type="match status" value="1"/>
</dbReference>
<dbReference type="EMBL" id="LIHL02000016">
    <property type="protein sequence ID" value="KAF5444370.1"/>
    <property type="molecule type" value="Genomic_DNA"/>
</dbReference>